<evidence type="ECO:0000256" key="1">
    <source>
        <dbReference type="SAM" id="MobiDB-lite"/>
    </source>
</evidence>
<dbReference type="EMBL" id="KI913985">
    <property type="protein sequence ID" value="ETV94569.1"/>
    <property type="molecule type" value="Genomic_DNA"/>
</dbReference>
<organism evidence="2">
    <name type="scientific">Aphanomyces invadans</name>
    <dbReference type="NCBI Taxonomy" id="157072"/>
    <lineage>
        <taxon>Eukaryota</taxon>
        <taxon>Sar</taxon>
        <taxon>Stramenopiles</taxon>
        <taxon>Oomycota</taxon>
        <taxon>Saprolegniomycetes</taxon>
        <taxon>Saprolegniales</taxon>
        <taxon>Verrucalvaceae</taxon>
        <taxon>Aphanomyces</taxon>
    </lineage>
</organism>
<gene>
    <name evidence="2" type="ORF">H310_11847</name>
</gene>
<feature type="compositionally biased region" description="Basic and acidic residues" evidence="1">
    <location>
        <begin position="89"/>
        <end position="103"/>
    </location>
</feature>
<evidence type="ECO:0008006" key="3">
    <source>
        <dbReference type="Google" id="ProtNLM"/>
    </source>
</evidence>
<reference evidence="2" key="1">
    <citation type="submission" date="2013-12" db="EMBL/GenBank/DDBJ databases">
        <title>The Genome Sequence of Aphanomyces invadans NJM9701.</title>
        <authorList>
            <consortium name="The Broad Institute Genomics Platform"/>
            <person name="Russ C."/>
            <person name="Tyler B."/>
            <person name="van West P."/>
            <person name="Dieguez-Uribeondo J."/>
            <person name="Young S.K."/>
            <person name="Zeng Q."/>
            <person name="Gargeya S."/>
            <person name="Fitzgerald M."/>
            <person name="Abouelleil A."/>
            <person name="Alvarado L."/>
            <person name="Chapman S.B."/>
            <person name="Gainer-Dewar J."/>
            <person name="Goldberg J."/>
            <person name="Griggs A."/>
            <person name="Gujja S."/>
            <person name="Hansen M."/>
            <person name="Howarth C."/>
            <person name="Imamovic A."/>
            <person name="Ireland A."/>
            <person name="Larimer J."/>
            <person name="McCowan C."/>
            <person name="Murphy C."/>
            <person name="Pearson M."/>
            <person name="Poon T.W."/>
            <person name="Priest M."/>
            <person name="Roberts A."/>
            <person name="Saif S."/>
            <person name="Shea T."/>
            <person name="Sykes S."/>
            <person name="Wortman J."/>
            <person name="Nusbaum C."/>
            <person name="Birren B."/>
        </authorList>
    </citation>
    <scope>NUCLEOTIDE SEQUENCE [LARGE SCALE GENOMIC DNA]</scope>
    <source>
        <strain evidence="2">NJM9701</strain>
    </source>
</reference>
<dbReference type="AlphaFoldDB" id="A0A024TKP1"/>
<protein>
    <recommendedName>
        <fullName evidence="3">BED-type domain-containing protein</fullName>
    </recommendedName>
</protein>
<name>A0A024TKP1_9STRA</name>
<accession>A0A024TKP1</accession>
<evidence type="ECO:0000313" key="2">
    <source>
        <dbReference type="EMBL" id="ETV94569.1"/>
    </source>
</evidence>
<dbReference type="OrthoDB" id="71102at2759"/>
<feature type="compositionally biased region" description="Basic and acidic residues" evidence="1">
    <location>
        <begin position="131"/>
        <end position="143"/>
    </location>
</feature>
<feature type="compositionally biased region" description="Low complexity" evidence="1">
    <location>
        <begin position="370"/>
        <end position="386"/>
    </location>
</feature>
<dbReference type="VEuPathDB" id="FungiDB:H310_11847"/>
<feature type="region of interest" description="Disordered" evidence="1">
    <location>
        <begin position="360"/>
        <end position="393"/>
    </location>
</feature>
<proteinExistence type="predicted"/>
<dbReference type="GeneID" id="20088897"/>
<dbReference type="RefSeq" id="XP_008876885.1">
    <property type="nucleotide sequence ID" value="XM_008878663.1"/>
</dbReference>
<feature type="region of interest" description="Disordered" evidence="1">
    <location>
        <begin position="83"/>
        <end position="146"/>
    </location>
</feature>
<sequence>MERYGTQRTAHIWVHFIKRRDLDKYFNNWRVECRHCRDAYDARTSTQEIVSLPEILISTTPKMMSHLRSCVYARRVLGNNLPSSPVRLEVPKRGAASKDREGSPSRAKKRCRTKSAPPHPPSLRPTLLHSTDFKHEGNDDKDSTPPTTITYSTAYIWEHYIKRTDLAKTHNNWYVDCKHCRRAAETTVPLSSPPPVFASVMTRMKAHLFKCAHIPPEDLATFQKTDAAMAPYQPKRRPKNAVESPRQVHVIVLPPSAVPATSRLQSDDSKHFHHALPADNQPDDVAPTIAVTWLTEKERALYAASTEGFIHTAAILGRVNLAHFAHSGLYSVPNTSMQQIQALVEQQVDMPDEATTTKLKSDIPEEPVGSSHSTAQSLASTSSAAHNDGGPATLDTEGLLVEDKLLPHFTTVFRKDSDVAVGQVVCTLCRKAHESAPDLVAAPLAIRATPCNLSRHLDSCDLFQRASAQEMRPVAALVYRAVPWPRVLWKHFIQRVDLPRFLSYVQVECRHCRASQTRPGRSSPTVLMSSPWQMRHHVRTCPRISNDKEERADGVVMSAALPSRKAIPLEHGAETPDDTRGGVVALPTSADPVVYAAMEYAAVRWDGGFQLAQLGYDVTDRMMREDERDGHGKVEVTWLHKESDAVVYAFGHDQVIPVDWIVCSVELVHFDAPHRFTLPPEQLQKVHHNLRSTGAGTTTCT</sequence>